<feature type="coiled-coil region" evidence="1">
    <location>
        <begin position="350"/>
        <end position="377"/>
    </location>
</feature>
<accession>A0A1J4NCE5</accession>
<dbReference type="STRING" id="1844.UG56_002200"/>
<evidence type="ECO:0000313" key="2">
    <source>
        <dbReference type="EMBL" id="OIJ28607.1"/>
    </source>
</evidence>
<evidence type="ECO:0008006" key="4">
    <source>
        <dbReference type="Google" id="ProtNLM"/>
    </source>
</evidence>
<evidence type="ECO:0000313" key="3">
    <source>
        <dbReference type="Proteomes" id="UP000033772"/>
    </source>
</evidence>
<keyword evidence="3" id="KW-1185">Reference proteome</keyword>
<reference evidence="2" key="1">
    <citation type="submission" date="2016-10" db="EMBL/GenBank/DDBJ databases">
        <title>Draft Genome Sequence of Nocardioides luteus Strain BAFB, an Alkane-Degrading Bacterium Isolated from JP-7 Polluted Soil.</title>
        <authorList>
            <person name="Brown L."/>
            <person name="Ruiz O.N."/>
            <person name="Gunasekera T."/>
        </authorList>
    </citation>
    <scope>NUCLEOTIDE SEQUENCE [LARGE SCALE GENOMIC DNA]</scope>
    <source>
        <strain evidence="2">BAFB</strain>
    </source>
</reference>
<dbReference type="EMBL" id="JZDQ02000002">
    <property type="protein sequence ID" value="OIJ28607.1"/>
    <property type="molecule type" value="Genomic_DNA"/>
</dbReference>
<dbReference type="Proteomes" id="UP000033772">
    <property type="component" value="Unassembled WGS sequence"/>
</dbReference>
<comment type="caution">
    <text evidence="2">The sequence shown here is derived from an EMBL/GenBank/DDBJ whole genome shotgun (WGS) entry which is preliminary data.</text>
</comment>
<keyword evidence="1" id="KW-0175">Coiled coil</keyword>
<protein>
    <recommendedName>
        <fullName evidence="4">Sulfotransferase domain-containing protein</fullName>
    </recommendedName>
</protein>
<dbReference type="AlphaFoldDB" id="A0A1J4NCE5"/>
<sequence length="381" mass="43163">MQKTLIVHSGTFKTGSTAIQTFLARADREGKLPPEVAYPTIGRGTHSVQHQNLYSQLLGEVLFTPALGTWEQLVESIASGSAETTVISCESFSLLKPEHISAIGDYARQAGAKVRWVHYVRDQATFYNAFYVERLMVMRPEHAELVDLPFEEFREWSPLDMSFLHYGQFADTITSAIPDVDLRLRPFIRKELRDGNAVADFLSTCELPIQGSGAGSSNVGSGWRTVETARHLAPIVAAAPMRGRLRGVDSWKATRLRWIQILRGEFVTRATQLGWNDVSAVYMTPEFRRELLDDYREDNLLIGKLGGFSFTDMIENSTFPDYNIGDYAEIPGDEVMQVVKLVMQGLHTIPEEIQQEVEEARARRREAEARRQGRLRRLLRR</sequence>
<dbReference type="RefSeq" id="WP_045547108.1">
    <property type="nucleotide sequence ID" value="NZ_JZDQ02000002.1"/>
</dbReference>
<gene>
    <name evidence="2" type="ORF">UG56_002200</name>
</gene>
<name>A0A1J4NCE5_9ACTN</name>
<dbReference type="OrthoDB" id="547265at2"/>
<evidence type="ECO:0000256" key="1">
    <source>
        <dbReference type="SAM" id="Coils"/>
    </source>
</evidence>
<organism evidence="2 3">
    <name type="scientific">Nocardioides luteus</name>
    <dbReference type="NCBI Taxonomy" id="1844"/>
    <lineage>
        <taxon>Bacteria</taxon>
        <taxon>Bacillati</taxon>
        <taxon>Actinomycetota</taxon>
        <taxon>Actinomycetes</taxon>
        <taxon>Propionibacteriales</taxon>
        <taxon>Nocardioidaceae</taxon>
        <taxon>Nocardioides</taxon>
    </lineage>
</organism>
<proteinExistence type="predicted"/>